<dbReference type="GeneID" id="94233576"/>
<feature type="compositionally biased region" description="Polar residues" evidence="1">
    <location>
        <begin position="43"/>
        <end position="53"/>
    </location>
</feature>
<name>A0A1C3ITA2_9VIBR</name>
<feature type="transmembrane region" description="Helical" evidence="2">
    <location>
        <begin position="68"/>
        <end position="87"/>
    </location>
</feature>
<proteinExistence type="predicted"/>
<feature type="chain" id="PRO_5008675861" evidence="3">
    <location>
        <begin position="24"/>
        <end position="307"/>
    </location>
</feature>
<reference evidence="6" key="1">
    <citation type="submission" date="2016-06" db="EMBL/GenBank/DDBJ databases">
        <authorList>
            <person name="Rodrigo-Torres Lidia"/>
            <person name="Arahal R.David."/>
        </authorList>
    </citation>
    <scope>NUCLEOTIDE SEQUENCE [LARGE SCALE GENOMIC DNA]</scope>
    <source>
        <strain evidence="6">CECT 7223</strain>
    </source>
</reference>
<keyword evidence="2" id="KW-1133">Transmembrane helix</keyword>
<evidence type="ECO:0000256" key="3">
    <source>
        <dbReference type="SAM" id="SignalP"/>
    </source>
</evidence>
<evidence type="ECO:0000313" key="6">
    <source>
        <dbReference type="Proteomes" id="UP000092876"/>
    </source>
</evidence>
<dbReference type="RefSeq" id="WP_065679265.1">
    <property type="nucleotide sequence ID" value="NZ_AP025460.1"/>
</dbReference>
<dbReference type="AlphaFoldDB" id="A0A1C3ITA2"/>
<evidence type="ECO:0000256" key="1">
    <source>
        <dbReference type="SAM" id="MobiDB-lite"/>
    </source>
</evidence>
<dbReference type="SUPFAM" id="SSF54427">
    <property type="entry name" value="NTF2-like"/>
    <property type="match status" value="1"/>
</dbReference>
<protein>
    <submittedName>
        <fullName evidence="5">Tim44-like domain protein</fullName>
    </submittedName>
</protein>
<evidence type="ECO:0000259" key="4">
    <source>
        <dbReference type="SMART" id="SM00978"/>
    </source>
</evidence>
<feature type="region of interest" description="Disordered" evidence="1">
    <location>
        <begin position="36"/>
        <end position="63"/>
    </location>
</feature>
<dbReference type="Proteomes" id="UP000092876">
    <property type="component" value="Unassembled WGS sequence"/>
</dbReference>
<feature type="signal peptide" evidence="3">
    <location>
        <begin position="1"/>
        <end position="23"/>
    </location>
</feature>
<feature type="region of interest" description="Disordered" evidence="1">
    <location>
        <begin position="124"/>
        <end position="178"/>
    </location>
</feature>
<feature type="compositionally biased region" description="Polar residues" evidence="1">
    <location>
        <begin position="143"/>
        <end position="171"/>
    </location>
</feature>
<organism evidence="5 6">
    <name type="scientific">Vibrio atlanticus</name>
    <dbReference type="NCBI Taxonomy" id="693153"/>
    <lineage>
        <taxon>Bacteria</taxon>
        <taxon>Pseudomonadati</taxon>
        <taxon>Pseudomonadota</taxon>
        <taxon>Gammaproteobacteria</taxon>
        <taxon>Vibrionales</taxon>
        <taxon>Vibrionaceae</taxon>
        <taxon>Vibrio</taxon>
    </lineage>
</organism>
<dbReference type="InterPro" id="IPR007379">
    <property type="entry name" value="Tim44-like_dom"/>
</dbReference>
<dbReference type="InterPro" id="IPR032710">
    <property type="entry name" value="NTF2-like_dom_sf"/>
</dbReference>
<gene>
    <name evidence="5" type="ORF">VAT7223_02291</name>
</gene>
<feature type="domain" description="Tim44-like" evidence="4">
    <location>
        <begin position="176"/>
        <end position="307"/>
    </location>
</feature>
<keyword evidence="2" id="KW-0812">Transmembrane</keyword>
<keyword evidence="2" id="KW-0472">Membrane</keyword>
<dbReference type="PANTHER" id="PTHR41542:SF1">
    <property type="entry name" value="BLL5807 PROTEIN"/>
    <property type="match status" value="1"/>
</dbReference>
<dbReference type="PANTHER" id="PTHR41542">
    <property type="entry name" value="BLL5807 PROTEIN"/>
    <property type="match status" value="1"/>
</dbReference>
<evidence type="ECO:0000313" key="5">
    <source>
        <dbReference type="EMBL" id="SBS64643.1"/>
    </source>
</evidence>
<accession>A0A1C3ITA2</accession>
<dbReference type="SMART" id="SM00978">
    <property type="entry name" value="Tim44"/>
    <property type="match status" value="1"/>
</dbReference>
<evidence type="ECO:0000256" key="2">
    <source>
        <dbReference type="SAM" id="Phobius"/>
    </source>
</evidence>
<dbReference type="Pfam" id="PF04280">
    <property type="entry name" value="Tim44"/>
    <property type="match status" value="1"/>
</dbReference>
<feature type="transmembrane region" description="Helical" evidence="2">
    <location>
        <begin position="99"/>
        <end position="117"/>
    </location>
</feature>
<sequence>MKRFFSLVAILLVTVAVTPIAEAKKFGGGKSFGKSFKTAPAPKQQNTNSIRQDQTGKKTAAANSSKKGLMGGLLGGLLAGGLLAAFFGGAFEGIQFMDILIMGLIAFLAFKFLRGMLGAKQGSMNQQNARGQQPAFGGMGQNKFEQPKQQPNVHNFEQAQPQSQPHSQNSAGGFGFGAQSDVPHNYPPGFDQAAFINGSREHYRTLQGAWNHNELNTIEEYVSPSLFEDLKAERNKLDGDQHTDVMYVDAEIVRADHDGSKAQLSLQFSGRYRDTADGIEEDITDIWHLERDLTIQNAPWLIVGIQG</sequence>
<dbReference type="Gene3D" id="3.10.450.240">
    <property type="match status" value="1"/>
</dbReference>
<dbReference type="EMBL" id="FLQP01000029">
    <property type="protein sequence ID" value="SBS64643.1"/>
    <property type="molecule type" value="Genomic_DNA"/>
</dbReference>
<keyword evidence="3" id="KW-0732">Signal</keyword>